<accession>J9F6E2</accession>
<proteinExistence type="predicted"/>
<dbReference type="EMBL" id="AMCI01009102">
    <property type="protein sequence ID" value="EJW90023.1"/>
    <property type="molecule type" value="Genomic_DNA"/>
</dbReference>
<evidence type="ECO:0000313" key="1">
    <source>
        <dbReference type="EMBL" id="EJW90023.1"/>
    </source>
</evidence>
<gene>
    <name evidence="1" type="ORF">EVA_21870</name>
</gene>
<comment type="caution">
    <text evidence="1">The sequence shown here is derived from an EMBL/GenBank/DDBJ whole genome shotgun (WGS) entry which is preliminary data.</text>
</comment>
<sequence>PVLIGVGPLARLTISLHGVVIDLPLFRILP</sequence>
<reference evidence="1" key="1">
    <citation type="journal article" date="2012" name="PLoS ONE">
        <title>Gene sets for utilization of primary and secondary nutrition supplies in the distal gut of endangered iberian lynx.</title>
        <authorList>
            <person name="Alcaide M."/>
            <person name="Messina E."/>
            <person name="Richter M."/>
            <person name="Bargiela R."/>
            <person name="Peplies J."/>
            <person name="Huws S.A."/>
            <person name="Newbold C.J."/>
            <person name="Golyshin P.N."/>
            <person name="Simon M.A."/>
            <person name="Lopez G."/>
            <person name="Yakimov M.M."/>
            <person name="Ferrer M."/>
        </authorList>
    </citation>
    <scope>NUCLEOTIDE SEQUENCE</scope>
</reference>
<protein>
    <recommendedName>
        <fullName evidence="2">Secreted protein</fullName>
    </recommendedName>
</protein>
<name>J9F6E2_9ZZZZ</name>
<dbReference type="AlphaFoldDB" id="J9F6E2"/>
<feature type="non-terminal residue" evidence="1">
    <location>
        <position position="1"/>
    </location>
</feature>
<organism evidence="1">
    <name type="scientific">gut metagenome</name>
    <dbReference type="NCBI Taxonomy" id="749906"/>
    <lineage>
        <taxon>unclassified sequences</taxon>
        <taxon>metagenomes</taxon>
        <taxon>organismal metagenomes</taxon>
    </lineage>
</organism>
<evidence type="ECO:0008006" key="2">
    <source>
        <dbReference type="Google" id="ProtNLM"/>
    </source>
</evidence>